<feature type="region of interest" description="Disordered" evidence="1">
    <location>
        <begin position="329"/>
        <end position="369"/>
    </location>
</feature>
<dbReference type="PANTHER" id="PTHR15887:SF1">
    <property type="entry name" value="TRANSMEMBRANE PROTEIN 69"/>
    <property type="match status" value="1"/>
</dbReference>
<dbReference type="PANTHER" id="PTHR15887">
    <property type="entry name" value="TRANSMEMBRANE PROTEIN 69"/>
    <property type="match status" value="1"/>
</dbReference>
<dbReference type="Proteomes" id="UP001276659">
    <property type="component" value="Unassembled WGS sequence"/>
</dbReference>
<feature type="transmembrane region" description="Helical" evidence="2">
    <location>
        <begin position="231"/>
        <end position="264"/>
    </location>
</feature>
<dbReference type="EMBL" id="JASNWA010000010">
    <property type="protein sequence ID" value="KAK3168541.1"/>
    <property type="molecule type" value="Genomic_DNA"/>
</dbReference>
<accession>A0AAD9YYZ7</accession>
<dbReference type="Pfam" id="PF11911">
    <property type="entry name" value="DUF3429"/>
    <property type="match status" value="1"/>
</dbReference>
<organism evidence="3 4">
    <name type="scientific">Lepraria neglecta</name>
    <dbReference type="NCBI Taxonomy" id="209136"/>
    <lineage>
        <taxon>Eukaryota</taxon>
        <taxon>Fungi</taxon>
        <taxon>Dikarya</taxon>
        <taxon>Ascomycota</taxon>
        <taxon>Pezizomycotina</taxon>
        <taxon>Lecanoromycetes</taxon>
        <taxon>OSLEUM clade</taxon>
        <taxon>Lecanoromycetidae</taxon>
        <taxon>Lecanorales</taxon>
        <taxon>Lecanorineae</taxon>
        <taxon>Stereocaulaceae</taxon>
        <taxon>Lepraria</taxon>
    </lineage>
</organism>
<feature type="compositionally biased region" description="Basic and acidic residues" evidence="1">
    <location>
        <begin position="329"/>
        <end position="344"/>
    </location>
</feature>
<protein>
    <submittedName>
        <fullName evidence="3">Uncharacterized protein</fullName>
    </submittedName>
</protein>
<gene>
    <name evidence="3" type="ORF">OEA41_004989</name>
</gene>
<evidence type="ECO:0000313" key="3">
    <source>
        <dbReference type="EMBL" id="KAK3168541.1"/>
    </source>
</evidence>
<name>A0AAD9YYZ7_9LECA</name>
<feature type="transmembrane region" description="Helical" evidence="2">
    <location>
        <begin position="145"/>
        <end position="168"/>
    </location>
</feature>
<reference evidence="3" key="1">
    <citation type="submission" date="2022-11" db="EMBL/GenBank/DDBJ databases">
        <title>Chromosomal genome sequence assembly and mating type (MAT) locus characterization of the leprose asexual lichenized fungus Lepraria neglecta (Nyl.) Erichsen.</title>
        <authorList>
            <person name="Allen J.L."/>
            <person name="Pfeffer B."/>
        </authorList>
    </citation>
    <scope>NUCLEOTIDE SEQUENCE</scope>
    <source>
        <strain evidence="3">Allen 5258</strain>
    </source>
</reference>
<feature type="transmembrane region" description="Helical" evidence="2">
    <location>
        <begin position="284"/>
        <end position="300"/>
    </location>
</feature>
<dbReference type="InterPro" id="IPR021836">
    <property type="entry name" value="DUF3429"/>
</dbReference>
<keyword evidence="2" id="KW-0472">Membrane</keyword>
<evidence type="ECO:0000256" key="2">
    <source>
        <dbReference type="SAM" id="Phobius"/>
    </source>
</evidence>
<feature type="compositionally biased region" description="Acidic residues" evidence="1">
    <location>
        <begin position="345"/>
        <end position="369"/>
    </location>
</feature>
<dbReference type="AlphaFoldDB" id="A0AAD9YYZ7"/>
<keyword evidence="2" id="KW-1133">Transmembrane helix</keyword>
<proteinExistence type="predicted"/>
<evidence type="ECO:0000313" key="4">
    <source>
        <dbReference type="Proteomes" id="UP001276659"/>
    </source>
</evidence>
<feature type="transmembrane region" description="Helical" evidence="2">
    <location>
        <begin position="199"/>
        <end position="219"/>
    </location>
</feature>
<comment type="caution">
    <text evidence="3">The sequence shown here is derived from an EMBL/GenBank/DDBJ whole genome shotgun (WGS) entry which is preliminary data.</text>
</comment>
<keyword evidence="2" id="KW-0812">Transmembrane</keyword>
<evidence type="ECO:0000256" key="1">
    <source>
        <dbReference type="SAM" id="MobiDB-lite"/>
    </source>
</evidence>
<sequence length="369" mass="40530">MLRSGHAASITRSSLRYVSSSTSRTTATLARVHGLRPHVSNKLSLQKPSTLALALRKPLSTSLQRYATKPGTPYDHIDKKHEEAVVHEKLEPNPEEVSTTSSVHQVFHEKGVEEGEKDEDMLAGVKADLKTIKETFALDAVPREALVIGMAGVLPYLATSLSTVYLAFDINHTSATGSAFLFSQHTAEQLLYIIEPLQVGYGAVILSFLGAIHWGLEWAKYGGVHGYPRYAYGVIAPAVAWPTILLPVEYALIAQFTAFTFLYFADSRAVVRGWAPHWYSTYRFVLTFVVGASIVASLIGRGQIADQINRLPSPADRVKALRDSQLEAMEAEEREKRAKIVAKDEGEDDEEEEEGGDEEGGDEDGEGEE</sequence>
<keyword evidence="4" id="KW-1185">Reference proteome</keyword>